<gene>
    <name evidence="2" type="ORF">M427DRAFT_45821</name>
</gene>
<dbReference type="GO" id="GO:0005524">
    <property type="term" value="F:ATP binding"/>
    <property type="evidence" value="ECO:0007669"/>
    <property type="project" value="InterPro"/>
</dbReference>
<feature type="domain" description="Protein kinase" evidence="1">
    <location>
        <begin position="1"/>
        <end position="178"/>
    </location>
</feature>
<dbReference type="SUPFAM" id="SSF56112">
    <property type="entry name" value="Protein kinase-like (PK-like)"/>
    <property type="match status" value="1"/>
</dbReference>
<dbReference type="Proteomes" id="UP000070544">
    <property type="component" value="Unassembled WGS sequence"/>
</dbReference>
<dbReference type="InterPro" id="IPR011009">
    <property type="entry name" value="Kinase-like_dom_sf"/>
</dbReference>
<dbReference type="AlphaFoldDB" id="A0A139A981"/>
<evidence type="ECO:0000259" key="1">
    <source>
        <dbReference type="PROSITE" id="PS50011"/>
    </source>
</evidence>
<dbReference type="Gene3D" id="1.10.510.10">
    <property type="entry name" value="Transferase(Phosphotransferase) domain 1"/>
    <property type="match status" value="1"/>
</dbReference>
<keyword evidence="3" id="KW-1185">Reference proteome</keyword>
<organism evidence="2 3">
    <name type="scientific">Gonapodya prolifera (strain JEL478)</name>
    <name type="common">Monoblepharis prolifera</name>
    <dbReference type="NCBI Taxonomy" id="1344416"/>
    <lineage>
        <taxon>Eukaryota</taxon>
        <taxon>Fungi</taxon>
        <taxon>Fungi incertae sedis</taxon>
        <taxon>Chytridiomycota</taxon>
        <taxon>Chytridiomycota incertae sedis</taxon>
        <taxon>Monoblepharidomycetes</taxon>
        <taxon>Monoblepharidales</taxon>
        <taxon>Gonapodyaceae</taxon>
        <taxon>Gonapodya</taxon>
    </lineage>
</organism>
<evidence type="ECO:0000313" key="3">
    <source>
        <dbReference type="Proteomes" id="UP000070544"/>
    </source>
</evidence>
<protein>
    <recommendedName>
        <fullName evidence="1">Protein kinase domain-containing protein</fullName>
    </recommendedName>
</protein>
<sequence>MERGNVKEYVSTVKGKEGFHNKVFGLLYDIARGIVHLHNVAGVIHTDLKPGNVLLWTAKFLPYRKLDKDEIDAVLGKILRSERPKVLDVNMPDKVLSLMHPCWMKERGSWPKFADIPCENSAFINLDPQTPFAEGQRLQHLGELSDAIQMYKIAGELNHMEAQLRFAEWCKVGLGLYS</sequence>
<evidence type="ECO:0000313" key="2">
    <source>
        <dbReference type="EMBL" id="KXS13244.1"/>
    </source>
</evidence>
<dbReference type="GO" id="GO:0004672">
    <property type="term" value="F:protein kinase activity"/>
    <property type="evidence" value="ECO:0007669"/>
    <property type="project" value="InterPro"/>
</dbReference>
<accession>A0A139A981</accession>
<reference evidence="2 3" key="1">
    <citation type="journal article" date="2015" name="Genome Biol. Evol.">
        <title>Phylogenomic analyses indicate that early fungi evolved digesting cell walls of algal ancestors of land plants.</title>
        <authorList>
            <person name="Chang Y."/>
            <person name="Wang S."/>
            <person name="Sekimoto S."/>
            <person name="Aerts A.L."/>
            <person name="Choi C."/>
            <person name="Clum A."/>
            <person name="LaButti K.M."/>
            <person name="Lindquist E.A."/>
            <person name="Yee Ngan C."/>
            <person name="Ohm R.A."/>
            <person name="Salamov A.A."/>
            <person name="Grigoriev I.V."/>
            <person name="Spatafora J.W."/>
            <person name="Berbee M.L."/>
        </authorList>
    </citation>
    <scope>NUCLEOTIDE SEQUENCE [LARGE SCALE GENOMIC DNA]</scope>
    <source>
        <strain evidence="2 3">JEL478</strain>
    </source>
</reference>
<dbReference type="PROSITE" id="PS50011">
    <property type="entry name" value="PROTEIN_KINASE_DOM"/>
    <property type="match status" value="1"/>
</dbReference>
<dbReference type="InterPro" id="IPR000719">
    <property type="entry name" value="Prot_kinase_dom"/>
</dbReference>
<dbReference type="PROSITE" id="PS00108">
    <property type="entry name" value="PROTEIN_KINASE_ST"/>
    <property type="match status" value="1"/>
</dbReference>
<proteinExistence type="predicted"/>
<dbReference type="EMBL" id="KQ965780">
    <property type="protein sequence ID" value="KXS13244.1"/>
    <property type="molecule type" value="Genomic_DNA"/>
</dbReference>
<dbReference type="InterPro" id="IPR008271">
    <property type="entry name" value="Ser/Thr_kinase_AS"/>
</dbReference>
<name>A0A139A981_GONPJ</name>
<dbReference type="OrthoDB" id="2158504at2759"/>